<dbReference type="OrthoDB" id="3155at2759"/>
<reference evidence="2" key="1">
    <citation type="submission" date="2021-02" db="EMBL/GenBank/DDBJ databases">
        <title>First Annotated Genome of the Yellow-green Alga Tribonema minus.</title>
        <authorList>
            <person name="Mahan K.M."/>
        </authorList>
    </citation>
    <scope>NUCLEOTIDE SEQUENCE</scope>
    <source>
        <strain evidence="2">UTEX B ZZ1240</strain>
    </source>
</reference>
<feature type="domain" description="DUF1995" evidence="1">
    <location>
        <begin position="142"/>
        <end position="241"/>
    </location>
</feature>
<dbReference type="Proteomes" id="UP000664859">
    <property type="component" value="Unassembled WGS sequence"/>
</dbReference>
<comment type="caution">
    <text evidence="2">The sequence shown here is derived from an EMBL/GenBank/DDBJ whole genome shotgun (WGS) entry which is preliminary data.</text>
</comment>
<organism evidence="2 3">
    <name type="scientific">Tribonema minus</name>
    <dbReference type="NCBI Taxonomy" id="303371"/>
    <lineage>
        <taxon>Eukaryota</taxon>
        <taxon>Sar</taxon>
        <taxon>Stramenopiles</taxon>
        <taxon>Ochrophyta</taxon>
        <taxon>PX clade</taxon>
        <taxon>Xanthophyceae</taxon>
        <taxon>Tribonematales</taxon>
        <taxon>Tribonemataceae</taxon>
        <taxon>Tribonema</taxon>
    </lineage>
</organism>
<gene>
    <name evidence="2" type="ORF">JKP88DRAFT_202146</name>
</gene>
<protein>
    <submittedName>
        <fullName evidence="2">Immunophilin</fullName>
    </submittedName>
</protein>
<dbReference type="Pfam" id="PF09353">
    <property type="entry name" value="DUF1995"/>
    <property type="match status" value="1"/>
</dbReference>
<dbReference type="EMBL" id="JAFCMP010000521">
    <property type="protein sequence ID" value="KAG5177821.1"/>
    <property type="molecule type" value="Genomic_DNA"/>
</dbReference>
<sequence>MVFGGGGGGKGMPPLFDGWFEQSRYLEKSMVSAVKASAKVGRPVEVLFPCVPNLDEVAFGTPLNQAFGKSVARDLGMPEYKPGSKIKTYLVQFSNVYWAKRLAEGLGGNVWALCTDGLKKDDVTKPGRMKFASINKPESYADVKKGDTVIVVQPGVAEQWRACEKRFTEQKLIFLNAPISTTYDLGGPLQSMEQAYYLKRVSKGWAFRAYPAPWTAYLEKPDSSVEVLCEYKDGKPSLRELSGSVREESLRRYAIFNDRFAPGFGGRL</sequence>
<evidence type="ECO:0000313" key="2">
    <source>
        <dbReference type="EMBL" id="KAG5177821.1"/>
    </source>
</evidence>
<keyword evidence="3" id="KW-1185">Reference proteome</keyword>
<evidence type="ECO:0000313" key="3">
    <source>
        <dbReference type="Proteomes" id="UP000664859"/>
    </source>
</evidence>
<name>A0A836CB35_9STRA</name>
<dbReference type="InterPro" id="IPR018962">
    <property type="entry name" value="DUF1995"/>
</dbReference>
<dbReference type="AlphaFoldDB" id="A0A836CB35"/>
<proteinExistence type="predicted"/>
<accession>A0A836CB35</accession>
<evidence type="ECO:0000259" key="1">
    <source>
        <dbReference type="Pfam" id="PF09353"/>
    </source>
</evidence>